<evidence type="ECO:0000313" key="2">
    <source>
        <dbReference type="Proteomes" id="UP000321103"/>
    </source>
</evidence>
<dbReference type="Proteomes" id="UP000321103">
    <property type="component" value="Unassembled WGS sequence"/>
</dbReference>
<name>A0A512IFU3_9MICC</name>
<dbReference type="InterPro" id="IPR029069">
    <property type="entry name" value="HotDog_dom_sf"/>
</dbReference>
<protein>
    <submittedName>
        <fullName evidence="1">Thioesterase</fullName>
    </submittedName>
</protein>
<dbReference type="InterPro" id="IPR050563">
    <property type="entry name" value="4-hydroxybenzoyl-CoA_TE"/>
</dbReference>
<dbReference type="RefSeq" id="WP_062736257.1">
    <property type="nucleotide sequence ID" value="NZ_BJZS01000090.1"/>
</dbReference>
<dbReference type="AlphaFoldDB" id="A0A512IFU3"/>
<organism evidence="1 2">
    <name type="scientific">Kocuria turfanensis</name>
    <dbReference type="NCBI Taxonomy" id="388357"/>
    <lineage>
        <taxon>Bacteria</taxon>
        <taxon>Bacillati</taxon>
        <taxon>Actinomycetota</taxon>
        <taxon>Actinomycetes</taxon>
        <taxon>Micrococcales</taxon>
        <taxon>Micrococcaceae</taxon>
        <taxon>Kocuria</taxon>
    </lineage>
</organism>
<dbReference type="SUPFAM" id="SSF54637">
    <property type="entry name" value="Thioesterase/thiol ester dehydrase-isomerase"/>
    <property type="match status" value="1"/>
</dbReference>
<comment type="caution">
    <text evidence="1">The sequence shown here is derived from an EMBL/GenBank/DDBJ whole genome shotgun (WGS) entry which is preliminary data.</text>
</comment>
<reference evidence="1 2" key="1">
    <citation type="submission" date="2019-07" db="EMBL/GenBank/DDBJ databases">
        <title>Whole genome shotgun sequence of Kocuria turfanensis NBRC 107627.</title>
        <authorList>
            <person name="Hosoyama A."/>
            <person name="Uohara A."/>
            <person name="Ohji S."/>
            <person name="Ichikawa N."/>
        </authorList>
    </citation>
    <scope>NUCLEOTIDE SEQUENCE [LARGE SCALE GENOMIC DNA]</scope>
    <source>
        <strain evidence="1 2">NBRC 107627</strain>
    </source>
</reference>
<dbReference type="Pfam" id="PF13279">
    <property type="entry name" value="4HBT_2"/>
    <property type="match status" value="1"/>
</dbReference>
<accession>A0A512IFU3</accession>
<gene>
    <name evidence="1" type="ORF">KTU01_26880</name>
</gene>
<keyword evidence="2" id="KW-1185">Reference proteome</keyword>
<dbReference type="EMBL" id="BJZS01000090">
    <property type="protein sequence ID" value="GEO96565.1"/>
    <property type="molecule type" value="Genomic_DNA"/>
</dbReference>
<dbReference type="CDD" id="cd00586">
    <property type="entry name" value="4HBT"/>
    <property type="match status" value="1"/>
</dbReference>
<sequence length="157" mass="17289">MTVTQETGVLCRVPMRWGDMDPYGHVNNVEVVRLLEEARIAALGVPVGTGHEVEAPLIPFFSALPAGTQALITENRIKYLRSLEYRNTPVEVRVWVVSARGGALTLGFEITDVVSRRACVRAETQLAFFVPATGTVLRITPEQQEVLAPYSGPPLFR</sequence>
<dbReference type="PANTHER" id="PTHR31793">
    <property type="entry name" value="4-HYDROXYBENZOYL-COA THIOESTERASE FAMILY MEMBER"/>
    <property type="match status" value="1"/>
</dbReference>
<dbReference type="Gene3D" id="3.10.129.10">
    <property type="entry name" value="Hotdog Thioesterase"/>
    <property type="match status" value="1"/>
</dbReference>
<dbReference type="GO" id="GO:0047617">
    <property type="term" value="F:fatty acyl-CoA hydrolase activity"/>
    <property type="evidence" value="ECO:0007669"/>
    <property type="project" value="TreeGrafter"/>
</dbReference>
<proteinExistence type="predicted"/>
<dbReference type="STRING" id="388357.GCA_001580365_02795"/>
<dbReference type="PANTHER" id="PTHR31793:SF24">
    <property type="entry name" value="LONG-CHAIN ACYL-COA THIOESTERASE FADM"/>
    <property type="match status" value="1"/>
</dbReference>
<evidence type="ECO:0000313" key="1">
    <source>
        <dbReference type="EMBL" id="GEO96565.1"/>
    </source>
</evidence>